<dbReference type="Proteomes" id="UP000278855">
    <property type="component" value="Unassembled WGS sequence"/>
</dbReference>
<dbReference type="NCBIfam" id="NF043066">
    <property type="entry name" value="ETEC_3214_dom"/>
    <property type="match status" value="1"/>
</dbReference>
<comment type="caution">
    <text evidence="1">The sequence shown here is derived from an EMBL/GenBank/DDBJ whole genome shotgun (WGS) entry which is preliminary data.</text>
</comment>
<gene>
    <name evidence="1" type="ORF">EGC77_09120</name>
</gene>
<organism evidence="1 2">
    <name type="scientific">Shewanella psychromarinicola</name>
    <dbReference type="NCBI Taxonomy" id="2487742"/>
    <lineage>
        <taxon>Bacteria</taxon>
        <taxon>Pseudomonadati</taxon>
        <taxon>Pseudomonadota</taxon>
        <taxon>Gammaproteobacteria</taxon>
        <taxon>Alteromonadales</taxon>
        <taxon>Shewanellaceae</taxon>
        <taxon>Shewanella</taxon>
    </lineage>
</organism>
<name>A0A3N4E5G7_9GAMM</name>
<reference evidence="2" key="1">
    <citation type="submission" date="2018-11" db="EMBL/GenBank/DDBJ databases">
        <title>Shewanella sp. R106.</title>
        <authorList>
            <person name="Hwang Y.J."/>
            <person name="Hwang C.Y."/>
        </authorList>
    </citation>
    <scope>NUCLEOTIDE SEQUENCE [LARGE SCALE GENOMIC DNA]</scope>
    <source>
        <strain evidence="2">R106</strain>
    </source>
</reference>
<protein>
    <submittedName>
        <fullName evidence="1">Uncharacterized protein</fullName>
    </submittedName>
</protein>
<accession>A0A3N4E5G7</accession>
<dbReference type="InterPro" id="IPR050010">
    <property type="entry name" value="ETEC_3214_dom"/>
</dbReference>
<proteinExistence type="predicted"/>
<dbReference type="AlphaFoldDB" id="A0A3N4E5G7"/>
<evidence type="ECO:0000313" key="1">
    <source>
        <dbReference type="EMBL" id="RPA33475.1"/>
    </source>
</evidence>
<evidence type="ECO:0000313" key="2">
    <source>
        <dbReference type="Proteomes" id="UP000278855"/>
    </source>
</evidence>
<dbReference type="EMBL" id="RKKB01000002">
    <property type="protein sequence ID" value="RPA33475.1"/>
    <property type="molecule type" value="Genomic_DNA"/>
</dbReference>
<sequence>MKKAVAQLLTGSTIEEDEGQVGFFAKMSRLFIYIAFILMGLGNWSDTKELITEGYQGFITHFTDRVEQKSLNTIRVGNYLAHVEANIGMPTIIKSSSINSALKYRYYKQDKYLLTLITEQQRVSGVVVHSLFNDSVILDRFAPQIPFTDLHLLTDSIESITQRSNDFFFDSNNLIYFMTTTGLGAAGMQLQLAAGFTEYDGQQDHFKSTLDELGQVLMLDETEKVAPLAKKLTVQAANFYAVYEIDEQIIADSLLTRYEFNAYFKD</sequence>